<keyword evidence="2" id="KW-1003">Cell membrane</keyword>
<reference evidence="16" key="1">
    <citation type="journal article" date="2023" name="Science">
        <title>Genome structures resolve the early diversification of teleost fishes.</title>
        <authorList>
            <person name="Parey E."/>
            <person name="Louis A."/>
            <person name="Montfort J."/>
            <person name="Bouchez O."/>
            <person name="Roques C."/>
            <person name="Iampietro C."/>
            <person name="Lluch J."/>
            <person name="Castinel A."/>
            <person name="Donnadieu C."/>
            <person name="Desvignes T."/>
            <person name="Floi Bucao C."/>
            <person name="Jouanno E."/>
            <person name="Wen M."/>
            <person name="Mejri S."/>
            <person name="Dirks R."/>
            <person name="Jansen H."/>
            <person name="Henkel C."/>
            <person name="Chen W.J."/>
            <person name="Zahm M."/>
            <person name="Cabau C."/>
            <person name="Klopp C."/>
            <person name="Thompson A.W."/>
            <person name="Robinson-Rechavi M."/>
            <person name="Braasch I."/>
            <person name="Lecointre G."/>
            <person name="Bobe J."/>
            <person name="Postlethwait J.H."/>
            <person name="Berthelot C."/>
            <person name="Roest Crollius H."/>
            <person name="Guiguen Y."/>
        </authorList>
    </citation>
    <scope>NUCLEOTIDE SEQUENCE</scope>
    <source>
        <strain evidence="16">Concon-B</strain>
    </source>
</reference>
<dbReference type="PROSITE" id="PS00237">
    <property type="entry name" value="G_PROTEIN_RECEP_F1_1"/>
    <property type="match status" value="1"/>
</dbReference>
<evidence type="ECO:0000256" key="7">
    <source>
        <dbReference type="ARBA" id="ARBA00023136"/>
    </source>
</evidence>
<accession>A0A9Q1HR23</accession>
<dbReference type="InterPro" id="IPR000276">
    <property type="entry name" value="GPCR_Rhodpsn"/>
</dbReference>
<evidence type="ECO:0000256" key="2">
    <source>
        <dbReference type="ARBA" id="ARBA00022475"/>
    </source>
</evidence>
<evidence type="ECO:0000256" key="14">
    <source>
        <dbReference type="SAM" id="Phobius"/>
    </source>
</evidence>
<name>A0A9Q1HR23_CONCO</name>
<evidence type="ECO:0000256" key="13">
    <source>
        <dbReference type="RuleBase" id="RU000688"/>
    </source>
</evidence>
<sequence>MEDISDSGFWNGSDSFIYDDYFEYADFERGETGYVQRQALHILSVVIYIVAFVLGILGNGLVIWVTALKTKRTVNSVWLQNLAVADFVFVLFLPFSIDYVLRDFHWRFGQVMCKLNSFVSVTNMYASVLFLTVLSVDRYVSLVHLSWARRSRTAGRAWGV</sequence>
<protein>
    <recommendedName>
        <fullName evidence="15">G-protein coupled receptors family 1 profile domain-containing protein</fullName>
    </recommendedName>
</protein>
<evidence type="ECO:0000256" key="6">
    <source>
        <dbReference type="ARBA" id="ARBA00023040"/>
    </source>
</evidence>
<dbReference type="Proteomes" id="UP001152803">
    <property type="component" value="Unassembled WGS sequence"/>
</dbReference>
<keyword evidence="17" id="KW-1185">Reference proteome</keyword>
<dbReference type="InterPro" id="IPR017452">
    <property type="entry name" value="GPCR_Rhodpsn_7TM"/>
</dbReference>
<evidence type="ECO:0000256" key="10">
    <source>
        <dbReference type="ARBA" id="ARBA00023180"/>
    </source>
</evidence>
<dbReference type="Pfam" id="PF00001">
    <property type="entry name" value="7tm_1"/>
    <property type="match status" value="1"/>
</dbReference>
<keyword evidence="10" id="KW-0325">Glycoprotein</keyword>
<keyword evidence="8" id="KW-1015">Disulfide bond</keyword>
<comment type="subcellular location">
    <subcellularLocation>
        <location evidence="1">Cell membrane</location>
        <topology evidence="1">Multi-pass membrane protein</topology>
    </subcellularLocation>
</comment>
<keyword evidence="6 13" id="KW-0297">G-protein coupled receptor</keyword>
<dbReference type="GO" id="GO:0007204">
    <property type="term" value="P:positive regulation of cytosolic calcium ion concentration"/>
    <property type="evidence" value="ECO:0007669"/>
    <property type="project" value="TreeGrafter"/>
</dbReference>
<evidence type="ECO:0000256" key="8">
    <source>
        <dbReference type="ARBA" id="ARBA00023157"/>
    </source>
</evidence>
<comment type="similarity">
    <text evidence="13">Belongs to the G-protein coupled receptor 1 family.</text>
</comment>
<dbReference type="InterPro" id="IPR002234">
    <property type="entry name" value="Anphylx_rcpt_C3a/C5a1-2"/>
</dbReference>
<evidence type="ECO:0000256" key="12">
    <source>
        <dbReference type="ARBA" id="ARBA00025736"/>
    </source>
</evidence>
<keyword evidence="7 14" id="KW-0472">Membrane</keyword>
<evidence type="ECO:0000259" key="15">
    <source>
        <dbReference type="PROSITE" id="PS50262"/>
    </source>
</evidence>
<evidence type="ECO:0000256" key="9">
    <source>
        <dbReference type="ARBA" id="ARBA00023170"/>
    </source>
</evidence>
<feature type="non-terminal residue" evidence="16">
    <location>
        <position position="160"/>
    </location>
</feature>
<keyword evidence="9 13" id="KW-0675">Receptor</keyword>
<dbReference type="EMBL" id="JAFJMO010000015">
    <property type="protein sequence ID" value="KAJ8255632.1"/>
    <property type="molecule type" value="Genomic_DNA"/>
</dbReference>
<organism evidence="16 17">
    <name type="scientific">Conger conger</name>
    <name type="common">Conger eel</name>
    <name type="synonym">Muraena conger</name>
    <dbReference type="NCBI Taxonomy" id="82655"/>
    <lineage>
        <taxon>Eukaryota</taxon>
        <taxon>Metazoa</taxon>
        <taxon>Chordata</taxon>
        <taxon>Craniata</taxon>
        <taxon>Vertebrata</taxon>
        <taxon>Euteleostomi</taxon>
        <taxon>Actinopterygii</taxon>
        <taxon>Neopterygii</taxon>
        <taxon>Teleostei</taxon>
        <taxon>Anguilliformes</taxon>
        <taxon>Congridae</taxon>
        <taxon>Conger</taxon>
    </lineage>
</organism>
<evidence type="ECO:0000256" key="3">
    <source>
        <dbReference type="ARBA" id="ARBA00022553"/>
    </source>
</evidence>
<dbReference type="PROSITE" id="PS50262">
    <property type="entry name" value="G_PROTEIN_RECEP_F1_2"/>
    <property type="match status" value="1"/>
</dbReference>
<keyword evidence="5 14" id="KW-1133">Transmembrane helix</keyword>
<dbReference type="GO" id="GO:0006935">
    <property type="term" value="P:chemotaxis"/>
    <property type="evidence" value="ECO:0007669"/>
    <property type="project" value="InterPro"/>
</dbReference>
<feature type="transmembrane region" description="Helical" evidence="14">
    <location>
        <begin position="117"/>
        <end position="140"/>
    </location>
</feature>
<dbReference type="GO" id="GO:0004930">
    <property type="term" value="F:G protein-coupled receptor activity"/>
    <property type="evidence" value="ECO:0007669"/>
    <property type="project" value="UniProtKB-KW"/>
</dbReference>
<feature type="domain" description="G-protein coupled receptors family 1 profile" evidence="15">
    <location>
        <begin position="58"/>
        <end position="160"/>
    </location>
</feature>
<evidence type="ECO:0000313" key="16">
    <source>
        <dbReference type="EMBL" id="KAJ8255632.1"/>
    </source>
</evidence>
<evidence type="ECO:0000256" key="5">
    <source>
        <dbReference type="ARBA" id="ARBA00022989"/>
    </source>
</evidence>
<keyword evidence="3" id="KW-0597">Phosphoprotein</keyword>
<dbReference type="InterPro" id="IPR000826">
    <property type="entry name" value="Formyl_rcpt-rel"/>
</dbReference>
<dbReference type="GO" id="GO:0007200">
    <property type="term" value="P:phospholipase C-activating G protein-coupled receptor signaling pathway"/>
    <property type="evidence" value="ECO:0007669"/>
    <property type="project" value="TreeGrafter"/>
</dbReference>
<dbReference type="SUPFAM" id="SSF81321">
    <property type="entry name" value="Family A G protein-coupled receptor-like"/>
    <property type="match status" value="1"/>
</dbReference>
<keyword evidence="11 13" id="KW-0807">Transducer</keyword>
<dbReference type="GO" id="GO:0004875">
    <property type="term" value="F:complement receptor activity"/>
    <property type="evidence" value="ECO:0007669"/>
    <property type="project" value="InterPro"/>
</dbReference>
<evidence type="ECO:0000256" key="11">
    <source>
        <dbReference type="ARBA" id="ARBA00023224"/>
    </source>
</evidence>
<gene>
    <name evidence="16" type="ORF">COCON_G00194960</name>
</gene>
<dbReference type="AlphaFoldDB" id="A0A9Q1HR23"/>
<comment type="similarity">
    <text evidence="12">Belongs to the chemokine-like receptor (CMKLR) family.</text>
</comment>
<evidence type="ECO:0000256" key="4">
    <source>
        <dbReference type="ARBA" id="ARBA00022692"/>
    </source>
</evidence>
<dbReference type="GO" id="GO:0005886">
    <property type="term" value="C:plasma membrane"/>
    <property type="evidence" value="ECO:0007669"/>
    <property type="project" value="UniProtKB-SubCell"/>
</dbReference>
<evidence type="ECO:0000313" key="17">
    <source>
        <dbReference type="Proteomes" id="UP001152803"/>
    </source>
</evidence>
<dbReference type="PANTHER" id="PTHR24225:SF74">
    <property type="entry name" value="CHEMOKINE-LIKE RECEPTOR 1"/>
    <property type="match status" value="1"/>
</dbReference>
<feature type="transmembrane region" description="Helical" evidence="14">
    <location>
        <begin position="77"/>
        <end position="97"/>
    </location>
</feature>
<evidence type="ECO:0000256" key="1">
    <source>
        <dbReference type="ARBA" id="ARBA00004651"/>
    </source>
</evidence>
<comment type="caution">
    <text evidence="16">The sequence shown here is derived from an EMBL/GenBank/DDBJ whole genome shotgun (WGS) entry which is preliminary data.</text>
</comment>
<dbReference type="Gene3D" id="1.20.1070.10">
    <property type="entry name" value="Rhodopsin 7-helix transmembrane proteins"/>
    <property type="match status" value="1"/>
</dbReference>
<dbReference type="PRINTS" id="PR00426">
    <property type="entry name" value="C5ANPHYLTXNR"/>
</dbReference>
<dbReference type="PANTHER" id="PTHR24225">
    <property type="entry name" value="CHEMOTACTIC RECEPTOR"/>
    <property type="match status" value="1"/>
</dbReference>
<feature type="transmembrane region" description="Helical" evidence="14">
    <location>
        <begin position="39"/>
        <end position="65"/>
    </location>
</feature>
<dbReference type="OrthoDB" id="6088892at2759"/>
<dbReference type="PRINTS" id="PR00237">
    <property type="entry name" value="GPCRRHODOPSN"/>
</dbReference>
<keyword evidence="4 13" id="KW-0812">Transmembrane</keyword>
<proteinExistence type="inferred from homology"/>
<dbReference type="GO" id="GO:0006954">
    <property type="term" value="P:inflammatory response"/>
    <property type="evidence" value="ECO:0007669"/>
    <property type="project" value="TreeGrafter"/>
</dbReference>